<comment type="catalytic activity">
    <reaction evidence="11">
        <text>2,5-diamino-6-(1-D-ribitylamino)pyrimidin-4(3H)-one 5'-phosphate + NAD(+) = 2,5-diamino-6-(1-D-ribosylamino)pyrimidin-4(3H)-one 5'-phosphate + NADH + H(+)</text>
        <dbReference type="Rhea" id="RHEA:27274"/>
        <dbReference type="ChEBI" id="CHEBI:15378"/>
        <dbReference type="ChEBI" id="CHEBI:57540"/>
        <dbReference type="ChEBI" id="CHEBI:57945"/>
        <dbReference type="ChEBI" id="CHEBI:58890"/>
        <dbReference type="ChEBI" id="CHEBI:59545"/>
        <dbReference type="EC" id="1.1.1.302"/>
    </reaction>
</comment>
<dbReference type="InterPro" id="IPR024072">
    <property type="entry name" value="DHFR-like_dom_sf"/>
</dbReference>
<evidence type="ECO:0000256" key="1">
    <source>
        <dbReference type="ARBA" id="ARBA00003555"/>
    </source>
</evidence>
<evidence type="ECO:0000256" key="11">
    <source>
        <dbReference type="ARBA" id="ARBA00047550"/>
    </source>
</evidence>
<evidence type="ECO:0000313" key="14">
    <source>
        <dbReference type="EMBL" id="KAK3933422.1"/>
    </source>
</evidence>
<evidence type="ECO:0000256" key="9">
    <source>
        <dbReference type="ARBA" id="ARBA00030073"/>
    </source>
</evidence>
<evidence type="ECO:0000256" key="7">
    <source>
        <dbReference type="ARBA" id="ARBA00022857"/>
    </source>
</evidence>
<feature type="non-terminal residue" evidence="14">
    <location>
        <position position="1"/>
    </location>
</feature>
<dbReference type="AlphaFoldDB" id="A0AAN6RXF3"/>
<dbReference type="GO" id="GO:0008703">
    <property type="term" value="F:5-amino-6-(5-phosphoribosylamino)uracil reductase activity"/>
    <property type="evidence" value="ECO:0007669"/>
    <property type="project" value="InterPro"/>
</dbReference>
<name>A0AAN6RXF3_9PEZI</name>
<reference evidence="15" key="1">
    <citation type="journal article" date="2023" name="Mol. Phylogenet. Evol.">
        <title>Genome-scale phylogeny and comparative genomics of the fungal order Sordariales.</title>
        <authorList>
            <person name="Hensen N."/>
            <person name="Bonometti L."/>
            <person name="Westerberg I."/>
            <person name="Brannstrom I.O."/>
            <person name="Guillou S."/>
            <person name="Cros-Aarteil S."/>
            <person name="Calhoun S."/>
            <person name="Haridas S."/>
            <person name="Kuo A."/>
            <person name="Mondo S."/>
            <person name="Pangilinan J."/>
            <person name="Riley R."/>
            <person name="LaButti K."/>
            <person name="Andreopoulos B."/>
            <person name="Lipzen A."/>
            <person name="Chen C."/>
            <person name="Yan M."/>
            <person name="Daum C."/>
            <person name="Ng V."/>
            <person name="Clum A."/>
            <person name="Steindorff A."/>
            <person name="Ohm R.A."/>
            <person name="Martin F."/>
            <person name="Silar P."/>
            <person name="Natvig D.O."/>
            <person name="Lalanne C."/>
            <person name="Gautier V."/>
            <person name="Ament-Velasquez S.L."/>
            <person name="Kruys A."/>
            <person name="Hutchinson M.I."/>
            <person name="Powell A.J."/>
            <person name="Barry K."/>
            <person name="Miller A.N."/>
            <person name="Grigoriev I.V."/>
            <person name="Debuchy R."/>
            <person name="Gladieux P."/>
            <person name="Hiltunen Thoren M."/>
            <person name="Johannesson H."/>
        </authorList>
    </citation>
    <scope>NUCLEOTIDE SEQUENCE [LARGE SCALE GENOMIC DNA]</scope>
    <source>
        <strain evidence="15">CBS 340.73</strain>
    </source>
</reference>
<evidence type="ECO:0000256" key="4">
    <source>
        <dbReference type="ARBA" id="ARBA00012851"/>
    </source>
</evidence>
<sequence length="156" mass="16835">AFQSASAKAMTHYLRSRYDGILVGVGTAIADDPALNCRIAGVGGYGGPGLAGQPRPIVVDPEGRWKFSSESRMIKVAREGRGLGPWIVTCRGVGGESGEEGMERRKRREVLEAVGGRYIVVDWSGGCKEGKRQFDWGEILRVLRAEGLTRVMIEGG</sequence>
<dbReference type="PANTHER" id="PTHR38011:SF7">
    <property type="entry name" value="2,5-DIAMINO-6-RIBOSYLAMINO-4(3H)-PYRIMIDINONE 5'-PHOSPHATE REDUCTASE"/>
    <property type="match status" value="1"/>
</dbReference>
<evidence type="ECO:0000259" key="13">
    <source>
        <dbReference type="Pfam" id="PF01872"/>
    </source>
</evidence>
<evidence type="ECO:0000256" key="8">
    <source>
        <dbReference type="ARBA" id="ARBA00023002"/>
    </source>
</evidence>
<dbReference type="InterPro" id="IPR002734">
    <property type="entry name" value="RibDG_C"/>
</dbReference>
<comment type="catalytic activity">
    <reaction evidence="12">
        <text>2,5-diamino-6-(1-D-ribitylamino)pyrimidin-4(3H)-one 5'-phosphate + NADP(+) = 2,5-diamino-6-(1-D-ribosylamino)pyrimidin-4(3H)-one 5'-phosphate + NADPH + H(+)</text>
        <dbReference type="Rhea" id="RHEA:27278"/>
        <dbReference type="ChEBI" id="CHEBI:15378"/>
        <dbReference type="ChEBI" id="CHEBI:57783"/>
        <dbReference type="ChEBI" id="CHEBI:58349"/>
        <dbReference type="ChEBI" id="CHEBI:58890"/>
        <dbReference type="ChEBI" id="CHEBI:59545"/>
        <dbReference type="EC" id="1.1.1.302"/>
    </reaction>
</comment>
<keyword evidence="8" id="KW-0560">Oxidoreductase</keyword>
<keyword evidence="15" id="KW-1185">Reference proteome</keyword>
<evidence type="ECO:0000256" key="3">
    <source>
        <dbReference type="ARBA" id="ARBA00009723"/>
    </source>
</evidence>
<gene>
    <name evidence="14" type="ORF">QBC46DRAFT_247618</name>
</gene>
<evidence type="ECO:0000256" key="6">
    <source>
        <dbReference type="ARBA" id="ARBA00022619"/>
    </source>
</evidence>
<keyword evidence="6" id="KW-0686">Riboflavin biosynthesis</keyword>
<evidence type="ECO:0000256" key="10">
    <source>
        <dbReference type="ARBA" id="ARBA00031630"/>
    </source>
</evidence>
<organism evidence="14 15">
    <name type="scientific">Diplogelasinospora grovesii</name>
    <dbReference type="NCBI Taxonomy" id="303347"/>
    <lineage>
        <taxon>Eukaryota</taxon>
        <taxon>Fungi</taxon>
        <taxon>Dikarya</taxon>
        <taxon>Ascomycota</taxon>
        <taxon>Pezizomycotina</taxon>
        <taxon>Sordariomycetes</taxon>
        <taxon>Sordariomycetidae</taxon>
        <taxon>Sordariales</taxon>
        <taxon>Diplogelasinosporaceae</taxon>
        <taxon>Diplogelasinospora</taxon>
    </lineage>
</organism>
<comment type="similarity">
    <text evidence="3">Belongs to the HTP reductase family.</text>
</comment>
<dbReference type="Pfam" id="PF01872">
    <property type="entry name" value="RibD_C"/>
    <property type="match status" value="1"/>
</dbReference>
<keyword evidence="7" id="KW-0521">NADP</keyword>
<feature type="non-terminal residue" evidence="14">
    <location>
        <position position="156"/>
    </location>
</feature>
<dbReference type="Proteomes" id="UP001303473">
    <property type="component" value="Unassembled WGS sequence"/>
</dbReference>
<protein>
    <recommendedName>
        <fullName evidence="5">2,5-diamino-6-ribosylamino-4(3H)-pyrimidinone 5'-phosphate reductase</fullName>
        <ecNumber evidence="4">1.1.1.302</ecNumber>
    </recommendedName>
    <alternativeName>
        <fullName evidence="10">2,5-diamino-6-(5-phospho-D-ribosylamino)pyrimidin-4(3H)-one reductase</fullName>
    </alternativeName>
    <alternativeName>
        <fullName evidence="9">2,5-diamino-6-ribitylamino-4(3H)-pyrimidinone 5'-phosphate synthase</fullName>
    </alternativeName>
</protein>
<evidence type="ECO:0000256" key="5">
    <source>
        <dbReference type="ARBA" id="ARBA00015035"/>
    </source>
</evidence>
<proteinExistence type="inferred from homology"/>
<comment type="caution">
    <text evidence="14">The sequence shown here is derived from an EMBL/GenBank/DDBJ whole genome shotgun (WGS) entry which is preliminary data.</text>
</comment>
<evidence type="ECO:0000313" key="15">
    <source>
        <dbReference type="Proteomes" id="UP001303473"/>
    </source>
</evidence>
<dbReference type="EMBL" id="MU854312">
    <property type="protein sequence ID" value="KAK3933422.1"/>
    <property type="molecule type" value="Genomic_DNA"/>
</dbReference>
<dbReference type="SUPFAM" id="SSF53597">
    <property type="entry name" value="Dihydrofolate reductase-like"/>
    <property type="match status" value="1"/>
</dbReference>
<comment type="pathway">
    <text evidence="2">Cofactor biosynthesis; riboflavin biosynthesis.</text>
</comment>
<dbReference type="PANTHER" id="PTHR38011">
    <property type="entry name" value="DIHYDROFOLATE REDUCTASE FAMILY PROTEIN (AFU_ORTHOLOGUE AFUA_8G06820)"/>
    <property type="match status" value="1"/>
</dbReference>
<feature type="domain" description="Bacterial bifunctional deaminase-reductase C-terminal" evidence="13">
    <location>
        <begin position="5"/>
        <end position="156"/>
    </location>
</feature>
<dbReference type="Gene3D" id="3.40.430.10">
    <property type="entry name" value="Dihydrofolate Reductase, subunit A"/>
    <property type="match status" value="1"/>
</dbReference>
<accession>A0AAN6RXF3</accession>
<comment type="function">
    <text evidence="1">Catalyzes an early step in riboflavin biosynthesis, the NADPH-dependent reduction of the ribose side chain of 2,5-diamino-6-ribosylamino-4(3H)-pyrimidinone 5'-phosphate, yielding 2,5-diamino-6-ribitylamino-4(3H)-pyrimidinone 5'-phosphate.</text>
</comment>
<evidence type="ECO:0000256" key="12">
    <source>
        <dbReference type="ARBA" id="ARBA00049020"/>
    </source>
</evidence>
<dbReference type="EC" id="1.1.1.302" evidence="4"/>
<dbReference type="GO" id="GO:0009231">
    <property type="term" value="P:riboflavin biosynthetic process"/>
    <property type="evidence" value="ECO:0007669"/>
    <property type="project" value="UniProtKB-KW"/>
</dbReference>
<dbReference type="InterPro" id="IPR050765">
    <property type="entry name" value="Riboflavin_Biosynth_HTPR"/>
</dbReference>
<evidence type="ECO:0000256" key="2">
    <source>
        <dbReference type="ARBA" id="ARBA00005104"/>
    </source>
</evidence>